<keyword evidence="5" id="KW-1185">Reference proteome</keyword>
<reference evidence="5" key="2">
    <citation type="submission" date="2014-05" db="EMBL/GenBank/DDBJ databases">
        <title>Draft genome sequence of Virgibacillus massiliensis Vm-5.</title>
        <authorList>
            <person name="Khelaifia S."/>
            <person name="Croce O."/>
            <person name="Lagier J.C."/>
            <person name="Raoult D."/>
        </authorList>
    </citation>
    <scope>NUCLEOTIDE SEQUENCE [LARGE SCALE GENOMIC DNA]</scope>
    <source>
        <strain evidence="5">Vm-5</strain>
    </source>
</reference>
<dbReference type="InterPro" id="IPR029045">
    <property type="entry name" value="ClpP/crotonase-like_dom_sf"/>
</dbReference>
<keyword evidence="2" id="KW-0456">Lyase</keyword>
<comment type="caution">
    <text evidence="4">The sequence shown here is derived from an EMBL/GenBank/DDBJ whole genome shotgun (WGS) entry which is preliminary data.</text>
</comment>
<dbReference type="eggNOG" id="COG1024">
    <property type="taxonomic scope" value="Bacteria"/>
</dbReference>
<dbReference type="GO" id="GO:0006635">
    <property type="term" value="P:fatty acid beta-oxidation"/>
    <property type="evidence" value="ECO:0007669"/>
    <property type="project" value="TreeGrafter"/>
</dbReference>
<dbReference type="SUPFAM" id="SSF52096">
    <property type="entry name" value="ClpP/crotonase"/>
    <property type="match status" value="1"/>
</dbReference>
<dbReference type="RefSeq" id="WP_038242754.1">
    <property type="nucleotide sequence ID" value="NZ_BNER01000003.1"/>
</dbReference>
<evidence type="ECO:0000256" key="1">
    <source>
        <dbReference type="ARBA" id="ARBA00005254"/>
    </source>
</evidence>
<dbReference type="PANTHER" id="PTHR11941">
    <property type="entry name" value="ENOYL-COA HYDRATASE-RELATED"/>
    <property type="match status" value="1"/>
</dbReference>
<dbReference type="STRING" id="1462526.BN990_01020"/>
<dbReference type="InterPro" id="IPR001753">
    <property type="entry name" value="Enoyl-CoA_hydra/iso"/>
</dbReference>
<name>A0A024Q8X9_9BACI</name>
<sequence length="261" mass="28197">MECNHIQLTYKDKLAKIELDAPPANTLSTTMIQELRTVFKQLREADHVHAIIITGSGKFFAAGADIKEFVPAMGDAHKGRSISEAGQALCNEIESMNKPVIAAINGPALGGGLELAMACHFRIAAHDAKLGLPELNLGLIPSFGGTQRLARITGIATATELILSSKHINGEQAFAYGIVQLSVPQEELLPTTLATANGFINGHSITSVIKAMESIVYGYHESFADGLKRERENFAALFQTEDAKEGVNSFVEKRKPSFKHK</sequence>
<dbReference type="Proteomes" id="UP000028875">
    <property type="component" value="Unassembled WGS sequence"/>
</dbReference>
<dbReference type="PROSITE" id="PS00166">
    <property type="entry name" value="ENOYL_COA_HYDRATASE"/>
    <property type="match status" value="1"/>
</dbReference>
<dbReference type="EMBL" id="CCDP010000001">
    <property type="protein sequence ID" value="CDQ38747.1"/>
    <property type="molecule type" value="Genomic_DNA"/>
</dbReference>
<dbReference type="FunFam" id="3.90.226.10:FF:000009">
    <property type="entry name" value="Carnitinyl-CoA dehydratase"/>
    <property type="match status" value="1"/>
</dbReference>
<dbReference type="Pfam" id="PF00378">
    <property type="entry name" value="ECH_1"/>
    <property type="match status" value="1"/>
</dbReference>
<gene>
    <name evidence="4" type="primary">fadB_1</name>
    <name evidence="4" type="ORF">BN990_01020</name>
</gene>
<reference evidence="4 5" key="1">
    <citation type="submission" date="2014-03" db="EMBL/GenBank/DDBJ databases">
        <authorList>
            <person name="Urmite Genomes U."/>
        </authorList>
    </citation>
    <scope>NUCLEOTIDE SEQUENCE [LARGE SCALE GENOMIC DNA]</scope>
    <source>
        <strain evidence="4 5">Vm-5</strain>
    </source>
</reference>
<evidence type="ECO:0000256" key="3">
    <source>
        <dbReference type="RuleBase" id="RU003707"/>
    </source>
</evidence>
<organism evidence="4 5">
    <name type="scientific">Virgibacillus massiliensis</name>
    <dbReference type="NCBI Taxonomy" id="1462526"/>
    <lineage>
        <taxon>Bacteria</taxon>
        <taxon>Bacillati</taxon>
        <taxon>Bacillota</taxon>
        <taxon>Bacilli</taxon>
        <taxon>Bacillales</taxon>
        <taxon>Bacillaceae</taxon>
        <taxon>Virgibacillus</taxon>
    </lineage>
</organism>
<dbReference type="CDD" id="cd06558">
    <property type="entry name" value="crotonase-like"/>
    <property type="match status" value="1"/>
</dbReference>
<evidence type="ECO:0000313" key="5">
    <source>
        <dbReference type="Proteomes" id="UP000028875"/>
    </source>
</evidence>
<protein>
    <submittedName>
        <fullName evidence="4">Putative enoyl-CoA hydratase</fullName>
    </submittedName>
</protein>
<dbReference type="Gene3D" id="1.10.12.10">
    <property type="entry name" value="Lyase 2-enoyl-coa Hydratase, Chain A, domain 2"/>
    <property type="match status" value="1"/>
</dbReference>
<dbReference type="Gene3D" id="3.90.226.10">
    <property type="entry name" value="2-enoyl-CoA Hydratase, Chain A, domain 1"/>
    <property type="match status" value="1"/>
</dbReference>
<dbReference type="PANTHER" id="PTHR11941:SF175">
    <property type="entry name" value="ENOYL-COA HYDRATASE-RELATED"/>
    <property type="match status" value="1"/>
</dbReference>
<dbReference type="InterPro" id="IPR014748">
    <property type="entry name" value="Enoyl-CoA_hydra_C"/>
</dbReference>
<accession>A0A024Q8X9</accession>
<dbReference type="OrthoDB" id="9775794at2"/>
<dbReference type="AlphaFoldDB" id="A0A024Q8X9"/>
<evidence type="ECO:0000313" key="4">
    <source>
        <dbReference type="EMBL" id="CDQ38747.1"/>
    </source>
</evidence>
<proteinExistence type="inferred from homology"/>
<dbReference type="FunFam" id="1.10.12.10:FF:000001">
    <property type="entry name" value="Probable enoyl-CoA hydratase, mitochondrial"/>
    <property type="match status" value="1"/>
</dbReference>
<dbReference type="InterPro" id="IPR018376">
    <property type="entry name" value="Enoyl-CoA_hyd/isom_CS"/>
</dbReference>
<comment type="similarity">
    <text evidence="1 3">Belongs to the enoyl-CoA hydratase/isomerase family.</text>
</comment>
<dbReference type="GO" id="GO:0016836">
    <property type="term" value="F:hydro-lyase activity"/>
    <property type="evidence" value="ECO:0007669"/>
    <property type="project" value="UniProtKB-ARBA"/>
</dbReference>
<evidence type="ECO:0000256" key="2">
    <source>
        <dbReference type="ARBA" id="ARBA00023239"/>
    </source>
</evidence>